<accession>A0AAD4BHP7</accession>
<evidence type="ECO:0000313" key="1">
    <source>
        <dbReference type="EMBL" id="KAF8430845.1"/>
    </source>
</evidence>
<reference evidence="1" key="1">
    <citation type="submission" date="2019-10" db="EMBL/GenBank/DDBJ databases">
        <authorList>
            <consortium name="DOE Joint Genome Institute"/>
            <person name="Kuo A."/>
            <person name="Miyauchi S."/>
            <person name="Kiss E."/>
            <person name="Drula E."/>
            <person name="Kohler A."/>
            <person name="Sanchez-Garcia M."/>
            <person name="Andreopoulos B."/>
            <person name="Barry K.W."/>
            <person name="Bonito G."/>
            <person name="Buee M."/>
            <person name="Carver A."/>
            <person name="Chen C."/>
            <person name="Cichocki N."/>
            <person name="Clum A."/>
            <person name="Culley D."/>
            <person name="Crous P.W."/>
            <person name="Fauchery L."/>
            <person name="Girlanda M."/>
            <person name="Hayes R."/>
            <person name="Keri Z."/>
            <person name="LaButti K."/>
            <person name="Lipzen A."/>
            <person name="Lombard V."/>
            <person name="Magnuson J."/>
            <person name="Maillard F."/>
            <person name="Morin E."/>
            <person name="Murat C."/>
            <person name="Nolan M."/>
            <person name="Ohm R."/>
            <person name="Pangilinan J."/>
            <person name="Pereira M."/>
            <person name="Perotto S."/>
            <person name="Peter M."/>
            <person name="Riley R."/>
            <person name="Sitrit Y."/>
            <person name="Stielow B."/>
            <person name="Szollosi G."/>
            <person name="Zifcakova L."/>
            <person name="Stursova M."/>
            <person name="Spatafora J.W."/>
            <person name="Tedersoo L."/>
            <person name="Vaario L.-M."/>
            <person name="Yamada A."/>
            <person name="Yan M."/>
            <person name="Wang P."/>
            <person name="Xu J."/>
            <person name="Bruns T."/>
            <person name="Baldrian P."/>
            <person name="Vilgalys R."/>
            <person name="Henrissat B."/>
            <person name="Grigoriev I.V."/>
            <person name="Hibbett D."/>
            <person name="Nagy L.G."/>
            <person name="Martin F.M."/>
        </authorList>
    </citation>
    <scope>NUCLEOTIDE SEQUENCE</scope>
    <source>
        <strain evidence="1">BED1</strain>
    </source>
</reference>
<reference evidence="1" key="2">
    <citation type="journal article" date="2020" name="Nat. Commun.">
        <title>Large-scale genome sequencing of mycorrhizal fungi provides insights into the early evolution of symbiotic traits.</title>
        <authorList>
            <person name="Miyauchi S."/>
            <person name="Kiss E."/>
            <person name="Kuo A."/>
            <person name="Drula E."/>
            <person name="Kohler A."/>
            <person name="Sanchez-Garcia M."/>
            <person name="Morin E."/>
            <person name="Andreopoulos B."/>
            <person name="Barry K.W."/>
            <person name="Bonito G."/>
            <person name="Buee M."/>
            <person name="Carver A."/>
            <person name="Chen C."/>
            <person name="Cichocki N."/>
            <person name="Clum A."/>
            <person name="Culley D."/>
            <person name="Crous P.W."/>
            <person name="Fauchery L."/>
            <person name="Girlanda M."/>
            <person name="Hayes R.D."/>
            <person name="Keri Z."/>
            <person name="LaButti K."/>
            <person name="Lipzen A."/>
            <person name="Lombard V."/>
            <person name="Magnuson J."/>
            <person name="Maillard F."/>
            <person name="Murat C."/>
            <person name="Nolan M."/>
            <person name="Ohm R.A."/>
            <person name="Pangilinan J."/>
            <person name="Pereira M.F."/>
            <person name="Perotto S."/>
            <person name="Peter M."/>
            <person name="Pfister S."/>
            <person name="Riley R."/>
            <person name="Sitrit Y."/>
            <person name="Stielow J.B."/>
            <person name="Szollosi G."/>
            <person name="Zifcakova L."/>
            <person name="Stursova M."/>
            <person name="Spatafora J.W."/>
            <person name="Tedersoo L."/>
            <person name="Vaario L.M."/>
            <person name="Yamada A."/>
            <person name="Yan M."/>
            <person name="Wang P."/>
            <person name="Xu J."/>
            <person name="Bruns T."/>
            <person name="Baldrian P."/>
            <person name="Vilgalys R."/>
            <person name="Dunand C."/>
            <person name="Henrissat B."/>
            <person name="Grigoriev I.V."/>
            <person name="Hibbett D."/>
            <person name="Nagy L.G."/>
            <person name="Martin F.M."/>
        </authorList>
    </citation>
    <scope>NUCLEOTIDE SEQUENCE</scope>
    <source>
        <strain evidence="1">BED1</strain>
    </source>
</reference>
<dbReference type="Proteomes" id="UP001194468">
    <property type="component" value="Unassembled WGS sequence"/>
</dbReference>
<evidence type="ECO:0000313" key="2">
    <source>
        <dbReference type="Proteomes" id="UP001194468"/>
    </source>
</evidence>
<sequence length="129" mass="14446">MLEWEDPEHSLSTKTSFPEIQLERWMRGAAFQNLQVKLREMNSDASDIEPFLRAIRPESALTRAWAKKAQAIAGAVVDAVQAETAAANVQLEKSKVILDFVSSRVENLGQQLEAARRNKVLMDVLCAHL</sequence>
<gene>
    <name evidence="1" type="ORF">L210DRAFT_3651491</name>
</gene>
<name>A0AAD4BHP7_BOLED</name>
<comment type="caution">
    <text evidence="1">The sequence shown here is derived from an EMBL/GenBank/DDBJ whole genome shotgun (WGS) entry which is preliminary data.</text>
</comment>
<dbReference type="EMBL" id="WHUW01000056">
    <property type="protein sequence ID" value="KAF8430845.1"/>
    <property type="molecule type" value="Genomic_DNA"/>
</dbReference>
<dbReference type="AlphaFoldDB" id="A0AAD4BHP7"/>
<keyword evidence="2" id="KW-1185">Reference proteome</keyword>
<proteinExistence type="predicted"/>
<protein>
    <submittedName>
        <fullName evidence="1">Uncharacterized protein</fullName>
    </submittedName>
</protein>
<organism evidence="1 2">
    <name type="scientific">Boletus edulis BED1</name>
    <dbReference type="NCBI Taxonomy" id="1328754"/>
    <lineage>
        <taxon>Eukaryota</taxon>
        <taxon>Fungi</taxon>
        <taxon>Dikarya</taxon>
        <taxon>Basidiomycota</taxon>
        <taxon>Agaricomycotina</taxon>
        <taxon>Agaricomycetes</taxon>
        <taxon>Agaricomycetidae</taxon>
        <taxon>Boletales</taxon>
        <taxon>Boletineae</taxon>
        <taxon>Boletaceae</taxon>
        <taxon>Boletoideae</taxon>
        <taxon>Boletus</taxon>
    </lineage>
</organism>